<evidence type="ECO:0000256" key="1">
    <source>
        <dbReference type="ARBA" id="ARBA00022490"/>
    </source>
</evidence>
<dbReference type="STRING" id="1121420.SAMN02746098_04122"/>
<evidence type="ECO:0000313" key="10">
    <source>
        <dbReference type="Proteomes" id="UP000183954"/>
    </source>
</evidence>
<proteinExistence type="inferred from homology"/>
<dbReference type="GO" id="GO:0141102">
    <property type="term" value="F:tRNA (5-carboxymethylaminomethyluridine(34)-2'-O)-methyltransferase activity"/>
    <property type="evidence" value="ECO:0007669"/>
    <property type="project" value="RHEA"/>
</dbReference>
<dbReference type="InterPro" id="IPR001537">
    <property type="entry name" value="SpoU_MeTrfase"/>
</dbReference>
<dbReference type="InterPro" id="IPR029026">
    <property type="entry name" value="tRNA_m1G_MTases_N"/>
</dbReference>
<dbReference type="Gene3D" id="3.40.1280.10">
    <property type="match status" value="1"/>
</dbReference>
<comment type="subcellular location">
    <subcellularLocation>
        <location evidence="6">Cytoplasm</location>
    </subcellularLocation>
</comment>
<comment type="function">
    <text evidence="6">Could methylate the ribose at the nucleotide 34 wobble position in tRNA.</text>
</comment>
<dbReference type="FunFam" id="3.40.1280.10:FF:000002">
    <property type="entry name" value="Peptidylprolyl isomerase"/>
    <property type="match status" value="1"/>
</dbReference>
<dbReference type="InterPro" id="IPR029028">
    <property type="entry name" value="Alpha/beta_knot_MTases"/>
</dbReference>
<dbReference type="PANTHER" id="PTHR42971:SF1">
    <property type="entry name" value="TRNA (CYTIDINE(34)-2'-O)-METHYLTRANSFERASE"/>
    <property type="match status" value="1"/>
</dbReference>
<dbReference type="PIRSF" id="PIRSF029256">
    <property type="entry name" value="SpoU_TrmH_prd"/>
    <property type="match status" value="1"/>
</dbReference>
<dbReference type="AlphaFoldDB" id="A0A1M6B9Q5"/>
<dbReference type="GO" id="GO:0141098">
    <property type="term" value="F:tRNA (cytidine(34)-2'-O)-methyltransferase activity"/>
    <property type="evidence" value="ECO:0007669"/>
    <property type="project" value="RHEA"/>
</dbReference>
<dbReference type="Pfam" id="PF00588">
    <property type="entry name" value="SpoU_methylase"/>
    <property type="match status" value="1"/>
</dbReference>
<keyword evidence="10" id="KW-1185">Reference proteome</keyword>
<evidence type="ECO:0000256" key="6">
    <source>
        <dbReference type="HAMAP-Rule" id="MF_01885"/>
    </source>
</evidence>
<feature type="domain" description="tRNA/rRNA methyltransferase SpoU type" evidence="8">
    <location>
        <begin position="5"/>
        <end position="144"/>
    </location>
</feature>
<feature type="binding site" evidence="6 7">
    <location>
        <position position="103"/>
    </location>
    <ligand>
        <name>S-adenosyl-L-methionine</name>
        <dbReference type="ChEBI" id="CHEBI:59789"/>
    </ligand>
</feature>
<evidence type="ECO:0000256" key="5">
    <source>
        <dbReference type="ARBA" id="ARBA00022694"/>
    </source>
</evidence>
<dbReference type="EC" id="2.1.1.207" evidence="6"/>
<keyword evidence="5 6" id="KW-0819">tRNA processing</keyword>
<evidence type="ECO:0000259" key="8">
    <source>
        <dbReference type="Pfam" id="PF00588"/>
    </source>
</evidence>
<gene>
    <name evidence="9" type="ORF">SAMN02746098_04122</name>
</gene>
<dbReference type="PANTHER" id="PTHR42971">
    <property type="entry name" value="TRNA (CYTIDINE(34)-2'-O)-METHYLTRANSFERASE"/>
    <property type="match status" value="1"/>
</dbReference>
<keyword evidence="3 6" id="KW-0808">Transferase</keyword>
<comment type="similarity">
    <text evidence="6">Belongs to the class IV-like SAM-binding methyltransferase superfamily. RNA methyltransferase TrmH family. TrmL subfamily.</text>
</comment>
<reference evidence="10" key="1">
    <citation type="submission" date="2016-11" db="EMBL/GenBank/DDBJ databases">
        <authorList>
            <person name="Varghese N."/>
            <person name="Submissions S."/>
        </authorList>
    </citation>
    <scope>NUCLEOTIDE SEQUENCE [LARGE SCALE GENOMIC DNA]</scope>
    <source>
        <strain evidence="10">DSM 15449</strain>
    </source>
</reference>
<dbReference type="OrthoDB" id="9789043at2"/>
<dbReference type="EMBL" id="FQXJ01000018">
    <property type="protein sequence ID" value="SHI45471.1"/>
    <property type="molecule type" value="Genomic_DNA"/>
</dbReference>
<dbReference type="GO" id="GO:0003723">
    <property type="term" value="F:RNA binding"/>
    <property type="evidence" value="ECO:0007669"/>
    <property type="project" value="InterPro"/>
</dbReference>
<feature type="binding site" evidence="6 7">
    <location>
        <position position="132"/>
    </location>
    <ligand>
        <name>S-adenosyl-L-methionine</name>
        <dbReference type="ChEBI" id="CHEBI:59789"/>
    </ligand>
</feature>
<dbReference type="SUPFAM" id="SSF75217">
    <property type="entry name" value="alpha/beta knot"/>
    <property type="match status" value="1"/>
</dbReference>
<keyword evidence="2 6" id="KW-0489">Methyltransferase</keyword>
<dbReference type="HAMAP" id="MF_01885">
    <property type="entry name" value="tRNA_methyltr_TrmL"/>
    <property type="match status" value="1"/>
</dbReference>
<organism evidence="9 10">
    <name type="scientific">Desulfosporosinus lacus DSM 15449</name>
    <dbReference type="NCBI Taxonomy" id="1121420"/>
    <lineage>
        <taxon>Bacteria</taxon>
        <taxon>Bacillati</taxon>
        <taxon>Bacillota</taxon>
        <taxon>Clostridia</taxon>
        <taxon>Eubacteriales</taxon>
        <taxon>Desulfitobacteriaceae</taxon>
        <taxon>Desulfosporosinus</taxon>
    </lineage>
</organism>
<accession>A0A1M6B9Q5</accession>
<evidence type="ECO:0000313" key="9">
    <source>
        <dbReference type="EMBL" id="SHI45471.1"/>
    </source>
</evidence>
<evidence type="ECO:0000256" key="3">
    <source>
        <dbReference type="ARBA" id="ARBA00022679"/>
    </source>
</evidence>
<evidence type="ECO:0000256" key="7">
    <source>
        <dbReference type="PIRSR" id="PIRSR029256-1"/>
    </source>
</evidence>
<dbReference type="CDD" id="cd18094">
    <property type="entry name" value="SpoU-like_TrmL"/>
    <property type="match status" value="1"/>
</dbReference>
<comment type="catalytic activity">
    <reaction evidence="6">
        <text>5-carboxymethylaminomethyluridine(34) in tRNA(Leu) + S-adenosyl-L-methionine = 5-carboxymethylaminomethyl-2'-O-methyluridine(34) in tRNA(Leu) + S-adenosyl-L-homocysteine + H(+)</text>
        <dbReference type="Rhea" id="RHEA:43088"/>
        <dbReference type="Rhea" id="RHEA-COMP:10333"/>
        <dbReference type="Rhea" id="RHEA-COMP:10334"/>
        <dbReference type="ChEBI" id="CHEBI:15378"/>
        <dbReference type="ChEBI" id="CHEBI:57856"/>
        <dbReference type="ChEBI" id="CHEBI:59789"/>
        <dbReference type="ChEBI" id="CHEBI:74508"/>
        <dbReference type="ChEBI" id="CHEBI:74511"/>
        <dbReference type="EC" id="2.1.1.207"/>
    </reaction>
</comment>
<dbReference type="RefSeq" id="WP_143187671.1">
    <property type="nucleotide sequence ID" value="NZ_FQXJ01000018.1"/>
</dbReference>
<feature type="binding site" evidence="6 7">
    <location>
        <position position="124"/>
    </location>
    <ligand>
        <name>S-adenosyl-L-methionine</name>
        <dbReference type="ChEBI" id="CHEBI:59789"/>
    </ligand>
</feature>
<evidence type="ECO:0000256" key="4">
    <source>
        <dbReference type="ARBA" id="ARBA00022691"/>
    </source>
</evidence>
<dbReference type="Proteomes" id="UP000183954">
    <property type="component" value="Unassembled WGS sequence"/>
</dbReference>
<protein>
    <recommendedName>
        <fullName evidence="6">Putative tRNA (cytidine(34)-2'-O)-methyltransferase</fullName>
        <ecNumber evidence="6">2.1.1.207</ecNumber>
    </recommendedName>
    <alternativeName>
        <fullName evidence="6">tRNA (cytidine/uridine-2'-O-)-methyltransferase</fullName>
    </alternativeName>
</protein>
<name>A0A1M6B9Q5_9FIRM</name>
<evidence type="ECO:0000256" key="2">
    <source>
        <dbReference type="ARBA" id="ARBA00022603"/>
    </source>
</evidence>
<dbReference type="GO" id="GO:0005737">
    <property type="term" value="C:cytoplasm"/>
    <property type="evidence" value="ECO:0007669"/>
    <property type="project" value="UniProtKB-SubCell"/>
</dbReference>
<keyword evidence="1 6" id="KW-0963">Cytoplasm</keyword>
<sequence length="156" mass="17556">MKKRLNIVLVEPEIPPNTGNVARLCAATGAALHLVKPLGFSIDDKQLKRAGLDYWHLLDIYIYENFAEFEEKNPVGPRYLATTKGGRSYTDISYELGGYLLFGKETKGLAPEIIARYPETALRLPMRADARSLNLSNSVAVIVYEVLRQWDFPDLV</sequence>
<dbReference type="GO" id="GO:0002130">
    <property type="term" value="P:wobble position ribose methylation"/>
    <property type="evidence" value="ECO:0007669"/>
    <property type="project" value="TreeGrafter"/>
</dbReference>
<comment type="catalytic activity">
    <reaction evidence="6">
        <text>cytidine(34) in tRNA + S-adenosyl-L-methionine = 2'-O-methylcytidine(34) in tRNA + S-adenosyl-L-homocysteine + H(+)</text>
        <dbReference type="Rhea" id="RHEA:43084"/>
        <dbReference type="Rhea" id="RHEA-COMP:10331"/>
        <dbReference type="Rhea" id="RHEA-COMP:10332"/>
        <dbReference type="ChEBI" id="CHEBI:15378"/>
        <dbReference type="ChEBI" id="CHEBI:57856"/>
        <dbReference type="ChEBI" id="CHEBI:59789"/>
        <dbReference type="ChEBI" id="CHEBI:74495"/>
        <dbReference type="ChEBI" id="CHEBI:82748"/>
        <dbReference type="EC" id="2.1.1.207"/>
    </reaction>
</comment>
<dbReference type="InterPro" id="IPR016914">
    <property type="entry name" value="TrmL"/>
</dbReference>
<dbReference type="GO" id="GO:0042802">
    <property type="term" value="F:identical protein binding"/>
    <property type="evidence" value="ECO:0007669"/>
    <property type="project" value="UniProtKB-ARBA"/>
</dbReference>
<keyword evidence="4 6" id="KW-0949">S-adenosyl-L-methionine</keyword>
<comment type="caution">
    <text evidence="6">Lacks conserved residue(s) required for the propagation of feature annotation.</text>
</comment>